<sequence>MLAARDQENLAFSHQNGAALKQQQGQVKRQLQPKTPGGRFANTPLKVPLNDENAAHAAGGAKSILGGRSKGNENALTSKGGKSVNKSNLTTPSGPRSRAPLGDKTTNAKAKGQQTVTVKSAVREIEKSHFKAPTTTRPKQKHAQAEVHKLEVHAEETDPLSEEEIEYCPPRPKDTPYESDVFPNGALNLDALKRENLFKGYYDYYFNPVDEHGVPLADRELREKTRKALEEGDKRIKEDIENFEWNIQDELDTDKKKAKVSSNLNANTKRPTMTRAPSTLRSKKAADALSMSETTKSLERKAARPTAANPAAHRRAASFQIPSFRRQPSAQGQAIPRKTSMEIEANSRTTIGYTKGRSTASMLAQGTMNTGRPRSTTGFTRSDSTLSNDSDKTITPARFAHKQVSAATEDQEWKERVPFLSIFNPEYEDDEEDFDLLAGSMPCTDEEEEFELKLMD</sequence>
<organism evidence="1 2">
    <name type="scientific">Hypoxylon rubiginosum</name>
    <dbReference type="NCBI Taxonomy" id="110542"/>
    <lineage>
        <taxon>Eukaryota</taxon>
        <taxon>Fungi</taxon>
        <taxon>Dikarya</taxon>
        <taxon>Ascomycota</taxon>
        <taxon>Pezizomycotina</taxon>
        <taxon>Sordariomycetes</taxon>
        <taxon>Xylariomycetidae</taxon>
        <taxon>Xylariales</taxon>
        <taxon>Hypoxylaceae</taxon>
        <taxon>Hypoxylon</taxon>
    </lineage>
</organism>
<accession>A0ACB9Z9T0</accession>
<name>A0ACB9Z9T0_9PEZI</name>
<gene>
    <name evidence="1" type="ORF">F4820DRAFT_138178</name>
</gene>
<evidence type="ECO:0000313" key="1">
    <source>
        <dbReference type="EMBL" id="KAI4868358.1"/>
    </source>
</evidence>
<protein>
    <submittedName>
        <fullName evidence="1">Uncharacterized protein</fullName>
    </submittedName>
</protein>
<keyword evidence="2" id="KW-1185">Reference proteome</keyword>
<proteinExistence type="predicted"/>
<comment type="caution">
    <text evidence="1">The sequence shown here is derived from an EMBL/GenBank/DDBJ whole genome shotgun (WGS) entry which is preliminary data.</text>
</comment>
<dbReference type="EMBL" id="MU393439">
    <property type="protein sequence ID" value="KAI4868358.1"/>
    <property type="molecule type" value="Genomic_DNA"/>
</dbReference>
<evidence type="ECO:0000313" key="2">
    <source>
        <dbReference type="Proteomes" id="UP001497700"/>
    </source>
</evidence>
<dbReference type="Proteomes" id="UP001497700">
    <property type="component" value="Unassembled WGS sequence"/>
</dbReference>
<reference evidence="1 2" key="1">
    <citation type="journal article" date="2022" name="New Phytol.">
        <title>Ecological generalism drives hyperdiversity of secondary metabolite gene clusters in xylarialean endophytes.</title>
        <authorList>
            <person name="Franco M.E.E."/>
            <person name="Wisecaver J.H."/>
            <person name="Arnold A.E."/>
            <person name="Ju Y.M."/>
            <person name="Slot J.C."/>
            <person name="Ahrendt S."/>
            <person name="Moore L.P."/>
            <person name="Eastman K.E."/>
            <person name="Scott K."/>
            <person name="Konkel Z."/>
            <person name="Mondo S.J."/>
            <person name="Kuo A."/>
            <person name="Hayes R.D."/>
            <person name="Haridas S."/>
            <person name="Andreopoulos B."/>
            <person name="Riley R."/>
            <person name="LaButti K."/>
            <person name="Pangilinan J."/>
            <person name="Lipzen A."/>
            <person name="Amirebrahimi M."/>
            <person name="Yan J."/>
            <person name="Adam C."/>
            <person name="Keymanesh K."/>
            <person name="Ng V."/>
            <person name="Louie K."/>
            <person name="Northen T."/>
            <person name="Drula E."/>
            <person name="Henrissat B."/>
            <person name="Hsieh H.M."/>
            <person name="Youens-Clark K."/>
            <person name="Lutzoni F."/>
            <person name="Miadlikowska J."/>
            <person name="Eastwood D.C."/>
            <person name="Hamelin R.C."/>
            <person name="Grigoriev I.V."/>
            <person name="U'Ren J.M."/>
        </authorList>
    </citation>
    <scope>NUCLEOTIDE SEQUENCE [LARGE SCALE GENOMIC DNA]</scope>
    <source>
        <strain evidence="1 2">CBS 119005</strain>
    </source>
</reference>